<sequence>MENRLSLLCDAGVIDEDICRGMLQVVRRLDKEWKLPVHTEQGTMAITHMASALMRSRRGEVIDALDHELLAELTQSPHWPAILLAHQALLGEFTVSLHANEEGYLLANLYGLWMAAHEAS</sequence>
<evidence type="ECO:0000313" key="1">
    <source>
        <dbReference type="EMBL" id="CDZ86221.1"/>
    </source>
</evidence>
<dbReference type="EMBL" id="LK931336">
    <property type="protein sequence ID" value="CDZ86221.1"/>
    <property type="molecule type" value="Genomic_DNA"/>
</dbReference>
<dbReference type="SUPFAM" id="SSF63520">
    <property type="entry name" value="PTS-regulatory domain, PRD"/>
    <property type="match status" value="1"/>
</dbReference>
<organism evidence="1">
    <name type="scientific">Citrobacter koseri</name>
    <name type="common">Citrobacter diversus</name>
    <dbReference type="NCBI Taxonomy" id="545"/>
    <lineage>
        <taxon>Bacteria</taxon>
        <taxon>Pseudomonadati</taxon>
        <taxon>Pseudomonadota</taxon>
        <taxon>Gammaproteobacteria</taxon>
        <taxon>Enterobacterales</taxon>
        <taxon>Enterobacteriaceae</taxon>
        <taxon>Citrobacter</taxon>
    </lineage>
</organism>
<reference evidence="1" key="1">
    <citation type="submission" date="2014-06" db="EMBL/GenBank/DDBJ databases">
        <authorList>
            <person name="Urmite Genomes Urmite Genomes"/>
        </authorList>
    </citation>
    <scope>NUCLEOTIDE SEQUENCE</scope>
</reference>
<protein>
    <recommendedName>
        <fullName evidence="2">PRD domain-containing protein</fullName>
    </recommendedName>
</protein>
<evidence type="ECO:0008006" key="2">
    <source>
        <dbReference type="Google" id="ProtNLM"/>
    </source>
</evidence>
<gene>
    <name evidence="1" type="ORF">BN1086_04465</name>
</gene>
<dbReference type="InterPro" id="IPR036634">
    <property type="entry name" value="PRD_sf"/>
</dbReference>
<dbReference type="PATRIC" id="fig|545.12.peg.4479"/>
<proteinExistence type="predicted"/>
<name>A0A078LM79_CITKO</name>
<dbReference type="Gene3D" id="1.10.1790.10">
    <property type="entry name" value="PRD domain"/>
    <property type="match status" value="1"/>
</dbReference>
<dbReference type="AlphaFoldDB" id="A0A078LM79"/>
<dbReference type="GO" id="GO:0006355">
    <property type="term" value="P:regulation of DNA-templated transcription"/>
    <property type="evidence" value="ECO:0007669"/>
    <property type="project" value="InterPro"/>
</dbReference>
<accession>A0A078LM79</accession>